<dbReference type="SUPFAM" id="SSF51695">
    <property type="entry name" value="PLC-like phosphodiesterases"/>
    <property type="match status" value="1"/>
</dbReference>
<dbReference type="CDD" id="cd08563">
    <property type="entry name" value="GDPD_TtGDE_like"/>
    <property type="match status" value="1"/>
</dbReference>
<keyword evidence="3" id="KW-1185">Reference proteome</keyword>
<evidence type="ECO:0000313" key="2">
    <source>
        <dbReference type="EMBL" id="MFC0525566.1"/>
    </source>
</evidence>
<dbReference type="InterPro" id="IPR030395">
    <property type="entry name" value="GP_PDE_dom"/>
</dbReference>
<evidence type="ECO:0000259" key="1">
    <source>
        <dbReference type="PROSITE" id="PS51704"/>
    </source>
</evidence>
<protein>
    <submittedName>
        <fullName evidence="2">Glycerophosphodiester phosphodiesterase</fullName>
    </submittedName>
</protein>
<evidence type="ECO:0000313" key="3">
    <source>
        <dbReference type="Proteomes" id="UP001589836"/>
    </source>
</evidence>
<reference evidence="2 3" key="1">
    <citation type="submission" date="2024-09" db="EMBL/GenBank/DDBJ databases">
        <authorList>
            <person name="Sun Q."/>
            <person name="Mori K."/>
        </authorList>
    </citation>
    <scope>NUCLEOTIDE SEQUENCE [LARGE SCALE GENOMIC DNA]</scope>
    <source>
        <strain evidence="2 3">NCAIM B.02529</strain>
    </source>
</reference>
<name>A0ABV6LT24_9BACI</name>
<sequence>MNIFAHRGSSGFYPENTMIAFEKAIDDGVHGVELDVQLTKDGQMVVIHDETITRTTNGAGYVKDFTLHELKQYDAGGWFPYPSMQRIPTLDEVLRLLQPTSLQVNIELKNDVIPYAGLEEKVVSIIQEYNMESRIILSSFVPQSIQKVSQLAPFVERALLCMENQQDPIEQLHKYNANALHCHYRLISPSLLERAKALHIPIRVFTVNDKDNWLRMMELGVDAIFTDYPLEKKRGKASGDVVG</sequence>
<dbReference type="InterPro" id="IPR017946">
    <property type="entry name" value="PLC-like_Pdiesterase_TIM-brl"/>
</dbReference>
<accession>A0ABV6LT24</accession>
<proteinExistence type="predicted"/>
<comment type="caution">
    <text evidence="2">The sequence shown here is derived from an EMBL/GenBank/DDBJ whole genome shotgun (WGS) entry which is preliminary data.</text>
</comment>
<feature type="domain" description="GP-PDE" evidence="1">
    <location>
        <begin position="1"/>
        <end position="236"/>
    </location>
</feature>
<dbReference type="Proteomes" id="UP001589836">
    <property type="component" value="Unassembled WGS sequence"/>
</dbReference>
<dbReference type="PANTHER" id="PTHR46211:SF1">
    <property type="entry name" value="GLYCEROPHOSPHODIESTER PHOSPHODIESTERASE, CYTOPLASMIC"/>
    <property type="match status" value="1"/>
</dbReference>
<dbReference type="PANTHER" id="PTHR46211">
    <property type="entry name" value="GLYCEROPHOSPHORYL DIESTER PHOSPHODIESTERASE"/>
    <property type="match status" value="1"/>
</dbReference>
<gene>
    <name evidence="2" type="ORF">ACFFGV_18440</name>
</gene>
<organism evidence="2 3">
    <name type="scientific">Pontibacillus salicampi</name>
    <dbReference type="NCBI Taxonomy" id="1449801"/>
    <lineage>
        <taxon>Bacteria</taxon>
        <taxon>Bacillati</taxon>
        <taxon>Bacillota</taxon>
        <taxon>Bacilli</taxon>
        <taxon>Bacillales</taxon>
        <taxon>Bacillaceae</taxon>
        <taxon>Pontibacillus</taxon>
    </lineage>
</organism>
<dbReference type="EMBL" id="JBHLTP010000013">
    <property type="protein sequence ID" value="MFC0525566.1"/>
    <property type="molecule type" value="Genomic_DNA"/>
</dbReference>
<dbReference type="Pfam" id="PF03009">
    <property type="entry name" value="GDPD"/>
    <property type="match status" value="1"/>
</dbReference>
<dbReference type="PROSITE" id="PS51704">
    <property type="entry name" value="GP_PDE"/>
    <property type="match status" value="1"/>
</dbReference>
<dbReference type="Gene3D" id="3.20.20.190">
    <property type="entry name" value="Phosphatidylinositol (PI) phosphodiesterase"/>
    <property type="match status" value="1"/>
</dbReference>